<dbReference type="InterPro" id="IPR003767">
    <property type="entry name" value="Malate/L-lactate_DH-like"/>
</dbReference>
<dbReference type="RefSeq" id="WP_183384560.1">
    <property type="nucleotide sequence ID" value="NZ_JACHXR010000009.1"/>
</dbReference>
<reference evidence="3 4" key="1">
    <citation type="submission" date="2020-08" db="EMBL/GenBank/DDBJ databases">
        <title>Genomic Encyclopedia of Type Strains, Phase III (KMG-III): the genomes of soil and plant-associated and newly described type strains.</title>
        <authorList>
            <person name="Whitman W."/>
        </authorList>
    </citation>
    <scope>NUCLEOTIDE SEQUENCE [LARGE SCALE GENOMIC DNA]</scope>
    <source>
        <strain evidence="3 4">CECT 7744</strain>
    </source>
</reference>
<dbReference type="SUPFAM" id="SSF89733">
    <property type="entry name" value="L-sulfolactate dehydrogenase-like"/>
    <property type="match status" value="1"/>
</dbReference>
<dbReference type="InterPro" id="IPR043143">
    <property type="entry name" value="Mal/L-sulf/L-lact_DH-like_NADP"/>
</dbReference>
<dbReference type="GO" id="GO:0016491">
    <property type="term" value="F:oxidoreductase activity"/>
    <property type="evidence" value="ECO:0007669"/>
    <property type="project" value="UniProtKB-KW"/>
</dbReference>
<protein>
    <submittedName>
        <fullName evidence="3">(2R)-3-sulfolactate dehydrogenase (NADP+)</fullName>
        <ecNumber evidence="3">1.1.1.338</ecNumber>
    </submittedName>
</protein>
<dbReference type="AlphaFoldDB" id="A0A7W5EVD0"/>
<accession>A0A7W5EVD0</accession>
<dbReference type="Pfam" id="PF02615">
    <property type="entry name" value="Ldh_2"/>
    <property type="match status" value="1"/>
</dbReference>
<keyword evidence="4" id="KW-1185">Reference proteome</keyword>
<dbReference type="EC" id="1.1.1.338" evidence="3"/>
<comment type="similarity">
    <text evidence="1">Belongs to the LDH2/MDH2 oxidoreductase family.</text>
</comment>
<comment type="caution">
    <text evidence="3">The sequence shown here is derived from an EMBL/GenBank/DDBJ whole genome shotgun (WGS) entry which is preliminary data.</text>
</comment>
<evidence type="ECO:0000313" key="4">
    <source>
        <dbReference type="Proteomes" id="UP000518892"/>
    </source>
</evidence>
<evidence type="ECO:0000313" key="3">
    <source>
        <dbReference type="EMBL" id="MBB3232109.1"/>
    </source>
</evidence>
<dbReference type="Gene3D" id="3.30.1370.60">
    <property type="entry name" value="Hypothetical oxidoreductase yiak, domain 2"/>
    <property type="match status" value="1"/>
</dbReference>
<organism evidence="3 4">
    <name type="scientific">Halomonas stenophila</name>
    <dbReference type="NCBI Taxonomy" id="795312"/>
    <lineage>
        <taxon>Bacteria</taxon>
        <taxon>Pseudomonadati</taxon>
        <taxon>Pseudomonadota</taxon>
        <taxon>Gammaproteobacteria</taxon>
        <taxon>Oceanospirillales</taxon>
        <taxon>Halomonadaceae</taxon>
        <taxon>Halomonas</taxon>
    </lineage>
</organism>
<keyword evidence="2 3" id="KW-0560">Oxidoreductase</keyword>
<name>A0A7W5EVD0_9GAMM</name>
<dbReference type="InterPro" id="IPR036111">
    <property type="entry name" value="Mal/L-sulfo/L-lacto_DH-like_sf"/>
</dbReference>
<dbReference type="PANTHER" id="PTHR11091">
    <property type="entry name" value="OXIDOREDUCTASE-RELATED"/>
    <property type="match status" value="1"/>
</dbReference>
<gene>
    <name evidence="3" type="ORF">FHR97_002977</name>
</gene>
<dbReference type="PANTHER" id="PTHR11091:SF0">
    <property type="entry name" value="MALATE DEHYDROGENASE"/>
    <property type="match status" value="1"/>
</dbReference>
<sequence length="330" mass="34358">MDQQTLPAREAEKLAEQACLAAGANQATASALAKATISAALFGRSGVGFPHLLDYLSGFRAGRINGNAQPKLTSPLPAILHSDASGGIAQLGFELAAPTLVERTRELGVAIFTQGNSYPPGELGYYARRLALEGLIALAVSNSPAAVAGSPGGKIAFGTNPMAFSAPLTEADAPLVIDQASSATTFVSLVKAAESGSKIPEGWAIDEKGEMTTDAAAGLRGALLAFGGAKGANVAMMIECLAAGLSGASWSLDMPDFQRGSRPIDAGMTIIAIQPTVIDKEFSSRLTRQLDRIAERGAYVPGRRLVRSNISEEDYIEIDSVVLEKIRRSL</sequence>
<evidence type="ECO:0000256" key="2">
    <source>
        <dbReference type="ARBA" id="ARBA00023002"/>
    </source>
</evidence>
<dbReference type="Proteomes" id="UP000518892">
    <property type="component" value="Unassembled WGS sequence"/>
</dbReference>
<evidence type="ECO:0000256" key="1">
    <source>
        <dbReference type="ARBA" id="ARBA00006056"/>
    </source>
</evidence>
<dbReference type="EMBL" id="JACHXR010000009">
    <property type="protein sequence ID" value="MBB3232109.1"/>
    <property type="molecule type" value="Genomic_DNA"/>
</dbReference>
<proteinExistence type="inferred from homology"/>
<dbReference type="Gene3D" id="1.10.1530.10">
    <property type="match status" value="1"/>
</dbReference>
<dbReference type="InterPro" id="IPR043144">
    <property type="entry name" value="Mal/L-sulf/L-lact_DH-like_ah"/>
</dbReference>